<keyword evidence="4 7" id="KW-0472">Membrane</keyword>
<evidence type="ECO:0000313" key="11">
    <source>
        <dbReference type="EMBL" id="KAJ8027684.1"/>
    </source>
</evidence>
<reference evidence="11" key="1">
    <citation type="submission" date="2021-10" db="EMBL/GenBank/DDBJ databases">
        <title>Tropical sea cucumber genome reveals ecological adaptation and Cuvierian tubules defense mechanism.</title>
        <authorList>
            <person name="Chen T."/>
        </authorList>
    </citation>
    <scope>NUCLEOTIDE SEQUENCE</scope>
    <source>
        <strain evidence="11">Nanhai2018</strain>
        <tissue evidence="11">Muscle</tissue>
    </source>
</reference>
<feature type="region of interest" description="Disordered" evidence="6">
    <location>
        <begin position="347"/>
        <end position="368"/>
    </location>
</feature>
<dbReference type="CDD" id="cd15040">
    <property type="entry name" value="7tmB2_Adhesion"/>
    <property type="match status" value="1"/>
</dbReference>
<keyword evidence="8" id="KW-0732">Signal</keyword>
<dbReference type="Gene3D" id="1.20.1070.10">
    <property type="entry name" value="Rhodopsin 7-helix transmembrane proteins"/>
    <property type="match status" value="1"/>
</dbReference>
<feature type="transmembrane region" description="Helical" evidence="7">
    <location>
        <begin position="874"/>
        <end position="893"/>
    </location>
</feature>
<keyword evidence="3 7" id="KW-1133">Transmembrane helix</keyword>
<dbReference type="Gene3D" id="2.60.220.50">
    <property type="match status" value="1"/>
</dbReference>
<dbReference type="Pfam" id="PF26588">
    <property type="entry name" value="GAIN_ADGRA3"/>
    <property type="match status" value="1"/>
</dbReference>
<dbReference type="PANTHER" id="PTHR47767">
    <property type="entry name" value="ADHESION G PROTEIN-COUPLED RECEPTOR G7"/>
    <property type="match status" value="1"/>
</dbReference>
<feature type="domain" description="GAIN-B" evidence="9">
    <location>
        <begin position="504"/>
        <end position="673"/>
    </location>
</feature>
<organism evidence="11 12">
    <name type="scientific">Holothuria leucospilota</name>
    <name type="common">Black long sea cucumber</name>
    <name type="synonym">Mertensiothuria leucospilota</name>
    <dbReference type="NCBI Taxonomy" id="206669"/>
    <lineage>
        <taxon>Eukaryota</taxon>
        <taxon>Metazoa</taxon>
        <taxon>Echinodermata</taxon>
        <taxon>Eleutherozoa</taxon>
        <taxon>Echinozoa</taxon>
        <taxon>Holothuroidea</taxon>
        <taxon>Aspidochirotacea</taxon>
        <taxon>Aspidochirotida</taxon>
        <taxon>Holothuriidae</taxon>
        <taxon>Holothuria</taxon>
    </lineage>
</organism>
<feature type="domain" description="G-protein coupled receptors family 2 profile 2" evidence="10">
    <location>
        <begin position="678"/>
        <end position="923"/>
    </location>
</feature>
<dbReference type="PANTHER" id="PTHR47767:SF2">
    <property type="entry name" value="GPS DOMAIN-CONTAINING PROTEIN"/>
    <property type="match status" value="1"/>
</dbReference>
<dbReference type="InterPro" id="IPR017981">
    <property type="entry name" value="GPCR_2-like_7TM"/>
</dbReference>
<evidence type="ECO:0000256" key="1">
    <source>
        <dbReference type="ARBA" id="ARBA00004141"/>
    </source>
</evidence>
<feature type="transmembrane region" description="Helical" evidence="7">
    <location>
        <begin position="824"/>
        <end position="848"/>
    </location>
</feature>
<dbReference type="InterPro" id="IPR057244">
    <property type="entry name" value="GAIN_B"/>
</dbReference>
<dbReference type="InterPro" id="IPR000832">
    <property type="entry name" value="GPCR_2_secretin-like"/>
</dbReference>
<dbReference type="GO" id="GO:0016020">
    <property type="term" value="C:membrane"/>
    <property type="evidence" value="ECO:0007669"/>
    <property type="project" value="UniProtKB-SubCell"/>
</dbReference>
<dbReference type="PROSITE" id="PS50261">
    <property type="entry name" value="G_PROTEIN_RECEP_F2_4"/>
    <property type="match status" value="1"/>
</dbReference>
<evidence type="ECO:0000256" key="7">
    <source>
        <dbReference type="SAM" id="Phobius"/>
    </source>
</evidence>
<dbReference type="Proteomes" id="UP001152320">
    <property type="component" value="Chromosome 15"/>
</dbReference>
<protein>
    <submittedName>
        <fullName evidence="11">Adhesion G-protein coupled receptor G6</fullName>
    </submittedName>
</protein>
<evidence type="ECO:0000256" key="4">
    <source>
        <dbReference type="ARBA" id="ARBA00023136"/>
    </source>
</evidence>
<dbReference type="GO" id="GO:0007166">
    <property type="term" value="P:cell surface receptor signaling pathway"/>
    <property type="evidence" value="ECO:0007669"/>
    <property type="project" value="InterPro"/>
</dbReference>
<evidence type="ECO:0000256" key="5">
    <source>
        <dbReference type="ARBA" id="ARBA00023157"/>
    </source>
</evidence>
<keyword evidence="5" id="KW-1015">Disulfide bond</keyword>
<keyword evidence="2 7" id="KW-0812">Transmembrane</keyword>
<gene>
    <name evidence="11" type="ORF">HOLleu_29700</name>
</gene>
<sequence>MDKLRKRFLLPITLCMATALLLTRGQPTQDGNRDRCIEHRCTDIITAYRSHNPSESIQYLKLNQTDTSTTNSKCQCQCEFRFYQAEGCTINEERIEEEHVLNFGYCEMNFTISDQGKYVCWSECQHPPHNPNYPNTTKPVVVAIHGVDTYFVSVYLKTWIWTPLNEGRIERCVQAICLGLQPNTCHSDLQYQLHETSYAESYIYLEEAQNITKQQLANIHRMCQSGYFSKIAPCTTKMFQSVSFCEFNSTFHKLVGNLTFPKTDIGMNASSNEVFPETQEPLATMLCKGDFIRPSYWDVLVVNNCTKYHNTMITEKNIKDNTPLTVPLMPDKSPTLSSAEDINKVTKTKAPTRAKPDPTSKATTMPREDINDDIRVTEENVNEVSLMLSKRTNNPEDFDEVQLMWVSEILQNISKIGSSSREVTSNVLEIVNNLLHVKEHVYKEGISEGVPSRILRALETQLTNFHDAETNFTQVKSLLGVAAHQLERSAFLDNITFGGSLAREIGDATYNVNQSEVSVMAGSDEIFTKFLATITFPANLLDDISTGHNDKIPVTFIIHRTNLLFMSSSSQERRHSERVESLVIAAKVEGHTVTNLSSPVISRFHLPHVDKTMTKNSRKCVFWNITLANGLGDWSSEGCELVKSSVENTNSIMECHCNHLTNFAVLLDVQGDIDHIALDILSIVGCVLSILALVITLIVLLGVKKLREQVPQKIVINLCFALLGLYICFLVGIDQSDLGTGCVIFGALIHYFCLASVAWMCVVATNMYLLFVRVFNVDMYGFMWKACLVAWGLPMILVVLSVILKYQNYNRTGSYCFPQTGTLLFYLGVLLPIGLMLCYNFVIFMLIIRQVTCGRIGRPARQDKRTEMFERAQSIIIISVLLGLTWVFGFLSIRGARFIFNLLFLTFNSLQGLFIFIFFILRPQNVRMILFKSCYRGQNDNMGSYTVNKSKKDGGNQKNTLELEDVFATRSDSPSNF</sequence>
<dbReference type="InterPro" id="IPR058808">
    <property type="entry name" value="GAIN_ADGRA2/3"/>
</dbReference>
<evidence type="ECO:0000313" key="12">
    <source>
        <dbReference type="Proteomes" id="UP001152320"/>
    </source>
</evidence>
<dbReference type="InterPro" id="IPR053066">
    <property type="entry name" value="ADGR_G7"/>
</dbReference>
<evidence type="ECO:0000256" key="2">
    <source>
        <dbReference type="ARBA" id="ARBA00022692"/>
    </source>
</evidence>
<comment type="caution">
    <text evidence="11">The sequence shown here is derived from an EMBL/GenBank/DDBJ whole genome shotgun (WGS) entry which is preliminary data.</text>
</comment>
<evidence type="ECO:0000256" key="3">
    <source>
        <dbReference type="ARBA" id="ARBA00022989"/>
    </source>
</evidence>
<dbReference type="PROSITE" id="PS50221">
    <property type="entry name" value="GAIN_B"/>
    <property type="match status" value="1"/>
</dbReference>
<evidence type="ECO:0000256" key="6">
    <source>
        <dbReference type="SAM" id="MobiDB-lite"/>
    </source>
</evidence>
<dbReference type="PRINTS" id="PR00249">
    <property type="entry name" value="GPCRSECRETIN"/>
</dbReference>
<evidence type="ECO:0000259" key="9">
    <source>
        <dbReference type="PROSITE" id="PS50221"/>
    </source>
</evidence>
<feature type="transmembrane region" description="Helical" evidence="7">
    <location>
        <begin position="680"/>
        <end position="702"/>
    </location>
</feature>
<comment type="subcellular location">
    <subcellularLocation>
        <location evidence="1">Membrane</location>
        <topology evidence="1">Multi-pass membrane protein</topology>
    </subcellularLocation>
</comment>
<evidence type="ECO:0000256" key="8">
    <source>
        <dbReference type="SAM" id="SignalP"/>
    </source>
</evidence>
<feature type="transmembrane region" description="Helical" evidence="7">
    <location>
        <begin position="714"/>
        <end position="733"/>
    </location>
</feature>
<feature type="transmembrane region" description="Helical" evidence="7">
    <location>
        <begin position="745"/>
        <end position="770"/>
    </location>
</feature>
<feature type="chain" id="PRO_5040321304" evidence="8">
    <location>
        <begin position="26"/>
        <end position="977"/>
    </location>
</feature>
<feature type="transmembrane region" description="Helical" evidence="7">
    <location>
        <begin position="899"/>
        <end position="921"/>
    </location>
</feature>
<dbReference type="Pfam" id="PF01825">
    <property type="entry name" value="GPS"/>
    <property type="match status" value="1"/>
</dbReference>
<dbReference type="AlphaFoldDB" id="A0A9Q1BJC8"/>
<evidence type="ECO:0000259" key="10">
    <source>
        <dbReference type="PROSITE" id="PS50261"/>
    </source>
</evidence>
<dbReference type="OrthoDB" id="1100386at2759"/>
<dbReference type="Pfam" id="PF00002">
    <property type="entry name" value="7tm_2"/>
    <property type="match status" value="1"/>
</dbReference>
<dbReference type="SMART" id="SM00303">
    <property type="entry name" value="GPS"/>
    <property type="match status" value="1"/>
</dbReference>
<keyword evidence="11" id="KW-0675">Receptor</keyword>
<dbReference type="GO" id="GO:0004930">
    <property type="term" value="F:G protein-coupled receptor activity"/>
    <property type="evidence" value="ECO:0007669"/>
    <property type="project" value="InterPro"/>
</dbReference>
<accession>A0A9Q1BJC8</accession>
<dbReference type="InterPro" id="IPR046338">
    <property type="entry name" value="GAIN_dom_sf"/>
</dbReference>
<proteinExistence type="predicted"/>
<keyword evidence="12" id="KW-1185">Reference proteome</keyword>
<dbReference type="EMBL" id="JAIZAY010000015">
    <property type="protein sequence ID" value="KAJ8027684.1"/>
    <property type="molecule type" value="Genomic_DNA"/>
</dbReference>
<dbReference type="SUPFAM" id="SSF81321">
    <property type="entry name" value="Family A G protein-coupled receptor-like"/>
    <property type="match status" value="1"/>
</dbReference>
<feature type="transmembrane region" description="Helical" evidence="7">
    <location>
        <begin position="782"/>
        <end position="804"/>
    </location>
</feature>
<feature type="signal peptide" evidence="8">
    <location>
        <begin position="1"/>
        <end position="25"/>
    </location>
</feature>
<name>A0A9Q1BJC8_HOLLE</name>
<dbReference type="InterPro" id="IPR000203">
    <property type="entry name" value="GPS"/>
</dbReference>